<dbReference type="InterPro" id="IPR000182">
    <property type="entry name" value="GNAT_dom"/>
</dbReference>
<organism evidence="4 5">
    <name type="scientific">Massilia varians</name>
    <dbReference type="NCBI Taxonomy" id="457921"/>
    <lineage>
        <taxon>Bacteria</taxon>
        <taxon>Pseudomonadati</taxon>
        <taxon>Pseudomonadota</taxon>
        <taxon>Betaproteobacteria</taxon>
        <taxon>Burkholderiales</taxon>
        <taxon>Oxalobacteraceae</taxon>
        <taxon>Telluria group</taxon>
        <taxon>Massilia</taxon>
    </lineage>
</organism>
<evidence type="ECO:0000313" key="5">
    <source>
        <dbReference type="Proteomes" id="UP001163336"/>
    </source>
</evidence>
<keyword evidence="2" id="KW-0012">Acyltransferase</keyword>
<gene>
    <name evidence="4" type="ORF">MasN3_12180</name>
</gene>
<dbReference type="PANTHER" id="PTHR43800:SF1">
    <property type="entry name" value="PEPTIDYL-LYSINE N-ACETYLTRANSFERASE YJAB"/>
    <property type="match status" value="1"/>
</dbReference>
<dbReference type="InterPro" id="IPR016181">
    <property type="entry name" value="Acyl_CoA_acyltransferase"/>
</dbReference>
<protein>
    <submittedName>
        <fullName evidence="4">Acetyltransferase</fullName>
    </submittedName>
</protein>
<accession>A0ABM8C3I9</accession>
<feature type="domain" description="N-acetyltransferase" evidence="3">
    <location>
        <begin position="1"/>
        <end position="133"/>
    </location>
</feature>
<name>A0ABM8C3I9_9BURK</name>
<dbReference type="SUPFAM" id="SSF55729">
    <property type="entry name" value="Acyl-CoA N-acyltransferases (Nat)"/>
    <property type="match status" value="1"/>
</dbReference>
<evidence type="ECO:0000259" key="3">
    <source>
        <dbReference type="PROSITE" id="PS51186"/>
    </source>
</evidence>
<reference evidence="4" key="1">
    <citation type="submission" date="2022-11" db="EMBL/GenBank/DDBJ databases">
        <title>Isolation and characterization of PLA-degrading bacterium Massilia sp. from Antarctic soil.</title>
        <authorList>
            <person name="Sato K."/>
            <person name="Gomez-Fuentes C."/>
            <person name="Ahmad S.A."/>
            <person name="Zulkharnain A."/>
        </authorList>
    </citation>
    <scope>NUCLEOTIDE SEQUENCE</scope>
    <source>
        <strain evidence="4">N-3</strain>
    </source>
</reference>
<dbReference type="Gene3D" id="3.40.630.30">
    <property type="match status" value="1"/>
</dbReference>
<evidence type="ECO:0000313" key="4">
    <source>
        <dbReference type="EMBL" id="BDT57724.1"/>
    </source>
</evidence>
<dbReference type="Pfam" id="PF13508">
    <property type="entry name" value="Acetyltransf_7"/>
    <property type="match status" value="1"/>
</dbReference>
<proteinExistence type="predicted"/>
<dbReference type="CDD" id="cd04301">
    <property type="entry name" value="NAT_SF"/>
    <property type="match status" value="1"/>
</dbReference>
<keyword evidence="1" id="KW-0808">Transferase</keyword>
<evidence type="ECO:0000256" key="1">
    <source>
        <dbReference type="ARBA" id="ARBA00022679"/>
    </source>
</evidence>
<keyword evidence="5" id="KW-1185">Reference proteome</keyword>
<dbReference type="EMBL" id="AP026966">
    <property type="protein sequence ID" value="BDT57724.1"/>
    <property type="molecule type" value="Genomic_DNA"/>
</dbReference>
<dbReference type="RefSeq" id="WP_281913059.1">
    <property type="nucleotide sequence ID" value="NZ_AP026966.1"/>
</dbReference>
<dbReference type="PANTHER" id="PTHR43800">
    <property type="entry name" value="PEPTIDYL-LYSINE N-ACETYLTRANSFERASE YJAB"/>
    <property type="match status" value="1"/>
</dbReference>
<sequence>MDQVLDIWLGASIQAHAFIDEQFWRAQRDAMRSVYLPAASSFVFEREGAIAGFYSLYGDALAALFVHPDSQGAGIGSLLVAHAKSGRDRLELAVYSANRAAHRFYERHGFVAVDERLDAHTGHPETLMRWPASP</sequence>
<dbReference type="PROSITE" id="PS51186">
    <property type="entry name" value="GNAT"/>
    <property type="match status" value="1"/>
</dbReference>
<evidence type="ECO:0000256" key="2">
    <source>
        <dbReference type="ARBA" id="ARBA00023315"/>
    </source>
</evidence>
<dbReference type="Proteomes" id="UP001163336">
    <property type="component" value="Chromosome"/>
</dbReference>